<proteinExistence type="predicted"/>
<dbReference type="EMBL" id="CACRXK020005740">
    <property type="protein sequence ID" value="CAB4007245.1"/>
    <property type="molecule type" value="Genomic_DNA"/>
</dbReference>
<keyword evidence="2" id="KW-1185">Reference proteome</keyword>
<sequence>MDQSRTCHCINNNTKAVHCLLGNLKNSACERNATKSYKLFCEVMSQFDCRTKYSVKWNCTDCLDAYTKWLLAVFNPENDAWLLNCAEIDTNSTNIDKMSLCRDVLAKCPYFAPQNSYGDAPAFDCPLKRKFKYDDKWNCRRNNSDSSNN</sequence>
<evidence type="ECO:0000313" key="2">
    <source>
        <dbReference type="Proteomes" id="UP001152795"/>
    </source>
</evidence>
<dbReference type="AlphaFoldDB" id="A0A7D9EFP0"/>
<evidence type="ECO:0000313" key="1">
    <source>
        <dbReference type="EMBL" id="CAB4007245.1"/>
    </source>
</evidence>
<reference evidence="1" key="1">
    <citation type="submission" date="2020-04" db="EMBL/GenBank/DDBJ databases">
        <authorList>
            <person name="Alioto T."/>
            <person name="Alioto T."/>
            <person name="Gomez Garrido J."/>
        </authorList>
    </citation>
    <scope>NUCLEOTIDE SEQUENCE</scope>
    <source>
        <strain evidence="1">A484AB</strain>
    </source>
</reference>
<accession>A0A7D9EFP0</accession>
<dbReference type="OrthoDB" id="5945844at2759"/>
<gene>
    <name evidence="1" type="ORF">PACLA_8A012533</name>
</gene>
<comment type="caution">
    <text evidence="1">The sequence shown here is derived from an EMBL/GenBank/DDBJ whole genome shotgun (WGS) entry which is preliminary data.</text>
</comment>
<protein>
    <submittedName>
        <fullName evidence="1">Uncharacterized protein</fullName>
    </submittedName>
</protein>
<organism evidence="1 2">
    <name type="scientific">Paramuricea clavata</name>
    <name type="common">Red gorgonian</name>
    <name type="synonym">Violescent sea-whip</name>
    <dbReference type="NCBI Taxonomy" id="317549"/>
    <lineage>
        <taxon>Eukaryota</taxon>
        <taxon>Metazoa</taxon>
        <taxon>Cnidaria</taxon>
        <taxon>Anthozoa</taxon>
        <taxon>Octocorallia</taxon>
        <taxon>Malacalcyonacea</taxon>
        <taxon>Plexauridae</taxon>
        <taxon>Paramuricea</taxon>
    </lineage>
</organism>
<dbReference type="Proteomes" id="UP001152795">
    <property type="component" value="Unassembled WGS sequence"/>
</dbReference>
<name>A0A7D9EFP0_PARCT</name>